<keyword evidence="1" id="KW-0812">Transmembrane</keyword>
<dbReference type="AlphaFoldDB" id="A0A0V8RXT4"/>
<organism evidence="2 3">
    <name type="scientific">Schaalia odontolytica</name>
    <dbReference type="NCBI Taxonomy" id="1660"/>
    <lineage>
        <taxon>Bacteria</taxon>
        <taxon>Bacillati</taxon>
        <taxon>Actinomycetota</taxon>
        <taxon>Actinomycetes</taxon>
        <taxon>Actinomycetales</taxon>
        <taxon>Actinomycetaceae</taxon>
        <taxon>Schaalia</taxon>
    </lineage>
</organism>
<gene>
    <name evidence="2" type="ORF">APY09_00550</name>
</gene>
<feature type="transmembrane region" description="Helical" evidence="1">
    <location>
        <begin position="6"/>
        <end position="33"/>
    </location>
</feature>
<keyword evidence="1" id="KW-0472">Membrane</keyword>
<comment type="caution">
    <text evidence="2">The sequence shown here is derived from an EMBL/GenBank/DDBJ whole genome shotgun (WGS) entry which is preliminary data.</text>
</comment>
<evidence type="ECO:0000313" key="2">
    <source>
        <dbReference type="EMBL" id="KSW12889.1"/>
    </source>
</evidence>
<keyword evidence="1" id="KW-1133">Transmembrane helix</keyword>
<protein>
    <submittedName>
        <fullName evidence="2">Uncharacterized protein</fullName>
    </submittedName>
</protein>
<accession>A0A0V8RXT4</accession>
<dbReference type="EMBL" id="LLVT01000001">
    <property type="protein sequence ID" value="KSW12889.1"/>
    <property type="molecule type" value="Genomic_DNA"/>
</dbReference>
<sequence length="62" mass="6944">MKNMFAALPVFVALNLFEAIMLLSLLFLFGLLLRLRSFFFPDGVVVAPLLPSRECEAGRRDG</sequence>
<dbReference type="Proteomes" id="UP000054686">
    <property type="component" value="Unassembled WGS sequence"/>
</dbReference>
<reference evidence="2 3" key="1">
    <citation type="submission" date="2015-10" db="EMBL/GenBank/DDBJ databases">
        <title>Draft Genome of Actinomyces odontolyticus subsp. actinosynbacter strain XH001.</title>
        <authorList>
            <person name="Mclean J.S."/>
            <person name="He X."/>
        </authorList>
    </citation>
    <scope>NUCLEOTIDE SEQUENCE [LARGE SCALE GENOMIC DNA]</scope>
    <source>
        <strain evidence="2 3">XH001</strain>
    </source>
</reference>
<proteinExistence type="predicted"/>
<evidence type="ECO:0000256" key="1">
    <source>
        <dbReference type="SAM" id="Phobius"/>
    </source>
</evidence>
<evidence type="ECO:0000313" key="3">
    <source>
        <dbReference type="Proteomes" id="UP000054686"/>
    </source>
</evidence>
<name>A0A0V8RXT4_9ACTO</name>